<organism evidence="4">
    <name type="scientific">Brugia pahangi</name>
    <name type="common">Filarial nematode worm</name>
    <dbReference type="NCBI Taxonomy" id="6280"/>
    <lineage>
        <taxon>Eukaryota</taxon>
        <taxon>Metazoa</taxon>
        <taxon>Ecdysozoa</taxon>
        <taxon>Nematoda</taxon>
        <taxon>Chromadorea</taxon>
        <taxon>Rhabditida</taxon>
        <taxon>Spirurina</taxon>
        <taxon>Spiruromorpha</taxon>
        <taxon>Filarioidea</taxon>
        <taxon>Onchocercidae</taxon>
        <taxon>Brugia</taxon>
    </lineage>
</organism>
<evidence type="ECO:0000313" key="2">
    <source>
        <dbReference type="EMBL" id="VDN92599.1"/>
    </source>
</evidence>
<reference evidence="2 3" key="2">
    <citation type="submission" date="2018-11" db="EMBL/GenBank/DDBJ databases">
        <authorList>
            <consortium name="Pathogen Informatics"/>
        </authorList>
    </citation>
    <scope>NUCLEOTIDE SEQUENCE [LARGE SCALE GENOMIC DNA]</scope>
</reference>
<dbReference type="Proteomes" id="UP000278627">
    <property type="component" value="Unassembled WGS sequence"/>
</dbReference>
<name>A0A0N4TRZ8_BRUPA</name>
<sequence length="388" mass="44702">MKNANFGINAPNGLIIPEKINNEKIKGDEITQQNTFTTATTDNGLQDDNVTDTTETAINYYDSDFEEKKIPEMEENDEEVSKKKEKKTDRNNNENLMEKKTFKNKFNDPFWKHFLQINETENTTQNSLDDLKEVVNTLNLSQAQTATFVKIIEKIVDDELKRRHNEELSKSKFTQTSVKPKLAAAKFYEIDSETAKDIDDRYDQEIRPHEKLTVNTRLSFNDQHIIDDYRNGQDEIPETLAAESLKLDSRKEARKKTDYMVREQAEYDRLISGITDATPESGSDYLETKNGQAFNRGLIRTTVKSANTEEPQTTSSAGLQYEKTGLQPVEESYIPKRTMTVYRKVTTIPRTVFERQAEDFRSRLLGMNGFGDIIKALKHGKIGFFERN</sequence>
<accession>A0A0N4TRZ8</accession>
<dbReference type="AlphaFoldDB" id="A0A0N4TRZ8"/>
<keyword evidence="3" id="KW-1185">Reference proteome</keyword>
<evidence type="ECO:0000313" key="3">
    <source>
        <dbReference type="Proteomes" id="UP000278627"/>
    </source>
</evidence>
<reference evidence="4" key="1">
    <citation type="submission" date="2016-04" db="UniProtKB">
        <authorList>
            <consortium name="WormBaseParasite"/>
        </authorList>
    </citation>
    <scope>IDENTIFICATION</scope>
</reference>
<dbReference type="EMBL" id="UZAD01013229">
    <property type="protein sequence ID" value="VDN92599.1"/>
    <property type="molecule type" value="Genomic_DNA"/>
</dbReference>
<dbReference type="WBParaSite" id="BPAG_0001145101-mRNA-1">
    <property type="protein sequence ID" value="BPAG_0001145101-mRNA-1"/>
    <property type="gene ID" value="BPAG_0001145101"/>
</dbReference>
<gene>
    <name evidence="2" type="ORF">BPAG_LOCUS11413</name>
</gene>
<feature type="compositionally biased region" description="Basic and acidic residues" evidence="1">
    <location>
        <begin position="79"/>
        <end position="99"/>
    </location>
</feature>
<evidence type="ECO:0000313" key="4">
    <source>
        <dbReference type="WBParaSite" id="BPAG_0001145101-mRNA-1"/>
    </source>
</evidence>
<proteinExistence type="predicted"/>
<evidence type="ECO:0000256" key="1">
    <source>
        <dbReference type="SAM" id="MobiDB-lite"/>
    </source>
</evidence>
<protein>
    <submittedName>
        <fullName evidence="2 4">Uncharacterized protein</fullName>
    </submittedName>
</protein>
<feature type="region of interest" description="Disordered" evidence="1">
    <location>
        <begin position="63"/>
        <end position="99"/>
    </location>
</feature>